<protein>
    <submittedName>
        <fullName evidence="3">Helix-turn-helix domain-containing protein</fullName>
    </submittedName>
</protein>
<dbReference type="InterPro" id="IPR011991">
    <property type="entry name" value="ArsR-like_HTH"/>
</dbReference>
<dbReference type="InterPro" id="IPR036388">
    <property type="entry name" value="WH-like_DNA-bd_sf"/>
</dbReference>
<dbReference type="CDD" id="cd00090">
    <property type="entry name" value="HTH_ARSR"/>
    <property type="match status" value="1"/>
</dbReference>
<evidence type="ECO:0000313" key="4">
    <source>
        <dbReference type="Proteomes" id="UP001518925"/>
    </source>
</evidence>
<comment type="caution">
    <text evidence="3">The sequence shown here is derived from an EMBL/GenBank/DDBJ whole genome shotgun (WGS) entry which is preliminary data.</text>
</comment>
<dbReference type="EMBL" id="JAFELM010000019">
    <property type="protein sequence ID" value="MBM6617123.1"/>
    <property type="molecule type" value="Genomic_DNA"/>
</dbReference>
<organism evidence="3 4">
    <name type="scientific">Bacillus suaedaesalsae</name>
    <dbReference type="NCBI Taxonomy" id="2810349"/>
    <lineage>
        <taxon>Bacteria</taxon>
        <taxon>Bacillati</taxon>
        <taxon>Bacillota</taxon>
        <taxon>Bacilli</taxon>
        <taxon>Bacillales</taxon>
        <taxon>Bacillaceae</taxon>
        <taxon>Bacillus</taxon>
    </lineage>
</organism>
<proteinExistence type="predicted"/>
<dbReference type="SUPFAM" id="SSF46785">
    <property type="entry name" value="Winged helix' DNA-binding domain"/>
    <property type="match status" value="1"/>
</dbReference>
<dbReference type="Gene3D" id="1.10.10.10">
    <property type="entry name" value="Winged helix-like DNA-binding domain superfamily/Winged helix DNA-binding domain"/>
    <property type="match status" value="1"/>
</dbReference>
<dbReference type="InterPro" id="IPR036390">
    <property type="entry name" value="WH_DNA-bd_sf"/>
</dbReference>
<dbReference type="InterPro" id="IPR001845">
    <property type="entry name" value="HTH_ArsR_DNA-bd_dom"/>
</dbReference>
<dbReference type="Gene3D" id="6.10.140.2180">
    <property type="match status" value="1"/>
</dbReference>
<accession>A0ABS2DF79</accession>
<dbReference type="Proteomes" id="UP001518925">
    <property type="component" value="Unassembled WGS sequence"/>
</dbReference>
<feature type="domain" description="HTH arsR-type" evidence="2">
    <location>
        <begin position="4"/>
        <end position="85"/>
    </location>
</feature>
<evidence type="ECO:0000313" key="3">
    <source>
        <dbReference type="EMBL" id="MBM6617123.1"/>
    </source>
</evidence>
<keyword evidence="4" id="KW-1185">Reference proteome</keyword>
<sequence>MTESKVDILLHPVRMRILQSLVSENLTVQQMKERLPDIPQATLYRHLNKLFEAGVIFVVQEQQVRGTVEKLYSITPKEADITNDEIRSYSKEQYMELFMKYMANLLGEYERYVSQDSVDFEKDGVSLRQATMYLSDAEFSEFINELRAVYAKVLQNKPSAERRKRIVANMIIPEAGEKE</sequence>
<reference evidence="3 4" key="1">
    <citation type="submission" date="2021-02" db="EMBL/GenBank/DDBJ databases">
        <title>Bacillus sp. RD4P76, an endophyte from a halophyte.</title>
        <authorList>
            <person name="Sun J.-Q."/>
        </authorList>
    </citation>
    <scope>NUCLEOTIDE SEQUENCE [LARGE SCALE GENOMIC DNA]</scope>
    <source>
        <strain evidence="3 4">RD4P76</strain>
    </source>
</reference>
<dbReference type="NCBIfam" id="NF005061">
    <property type="entry name" value="PRK06474.1"/>
    <property type="match status" value="1"/>
</dbReference>
<keyword evidence="1" id="KW-0238">DNA-binding</keyword>
<evidence type="ECO:0000259" key="2">
    <source>
        <dbReference type="SMART" id="SM00418"/>
    </source>
</evidence>
<dbReference type="SMART" id="SM00418">
    <property type="entry name" value="HTH_ARSR"/>
    <property type="match status" value="1"/>
</dbReference>
<gene>
    <name evidence="3" type="ORF">JR050_05475</name>
</gene>
<evidence type="ECO:0000256" key="1">
    <source>
        <dbReference type="ARBA" id="ARBA00023125"/>
    </source>
</evidence>
<dbReference type="Pfam" id="PF12840">
    <property type="entry name" value="HTH_20"/>
    <property type="match status" value="1"/>
</dbReference>
<dbReference type="RefSeq" id="WP_204202510.1">
    <property type="nucleotide sequence ID" value="NZ_JAFELM010000019.1"/>
</dbReference>
<name>A0ABS2DF79_9BACI</name>